<feature type="transmembrane region" description="Helical" evidence="7">
    <location>
        <begin position="251"/>
        <end position="270"/>
    </location>
</feature>
<dbReference type="OrthoDB" id="10021397at2759"/>
<dbReference type="Pfam" id="PF07690">
    <property type="entry name" value="MFS_1"/>
    <property type="match status" value="1"/>
</dbReference>
<name>A0A2K0TFV0_9HYPO</name>
<feature type="region of interest" description="Disordered" evidence="6">
    <location>
        <begin position="1"/>
        <end position="46"/>
    </location>
</feature>
<feature type="transmembrane region" description="Helical" evidence="7">
    <location>
        <begin position="377"/>
        <end position="397"/>
    </location>
</feature>
<dbReference type="FunFam" id="1.20.1250.20:FF:000196">
    <property type="entry name" value="MFS toxin efflux pump (AflT)"/>
    <property type="match status" value="1"/>
</dbReference>
<feature type="region of interest" description="Disordered" evidence="6">
    <location>
        <begin position="567"/>
        <end position="590"/>
    </location>
</feature>
<keyword evidence="4 7" id="KW-1133">Transmembrane helix</keyword>
<keyword evidence="2" id="KW-0813">Transport</keyword>
<dbReference type="PROSITE" id="PS50850">
    <property type="entry name" value="MFS"/>
    <property type="match status" value="1"/>
</dbReference>
<feature type="transmembrane region" description="Helical" evidence="7">
    <location>
        <begin position="182"/>
        <end position="205"/>
    </location>
</feature>
<evidence type="ECO:0000256" key="5">
    <source>
        <dbReference type="ARBA" id="ARBA00023136"/>
    </source>
</evidence>
<feature type="transmembrane region" description="Helical" evidence="7">
    <location>
        <begin position="465"/>
        <end position="491"/>
    </location>
</feature>
<dbReference type="PANTHER" id="PTHR23501:SF198">
    <property type="entry name" value="AZOLE RESISTANCE PROTEIN 1-RELATED"/>
    <property type="match status" value="1"/>
</dbReference>
<proteinExistence type="predicted"/>
<feature type="transmembrane region" description="Helical" evidence="7">
    <location>
        <begin position="434"/>
        <end position="453"/>
    </location>
</feature>
<accession>A0A2K0TFV0</accession>
<dbReference type="InterPro" id="IPR036259">
    <property type="entry name" value="MFS_trans_sf"/>
</dbReference>
<gene>
    <name evidence="9" type="ORF">TGAMA5MH_04003</name>
</gene>
<dbReference type="PANTHER" id="PTHR23501">
    <property type="entry name" value="MAJOR FACILITATOR SUPERFAMILY"/>
    <property type="match status" value="1"/>
</dbReference>
<dbReference type="Gene3D" id="1.20.1250.20">
    <property type="entry name" value="MFS general substrate transporter like domains"/>
    <property type="match status" value="1"/>
</dbReference>
<keyword evidence="3 7" id="KW-0812">Transmembrane</keyword>
<sequence>MVHDGSKTPDSGMVHENELEKSPAAVGDSLPEESQNAVASHTDDSPDPSALQISLIFIALALSIFLIGLDGTIVGTAIPSITQEFKQLNDVGWYGSAYLVTTCGMQLFYGRLYTIFPVKICFLSSIFIFEIGSLVCAVAPNSAAFIIGRAIAGLGSGGVISGVFIIQSYAIPLRFRPTTGGLLGAMEGIAMAVAPLISGALTQHVTWRWCFYINLPLGGFSLAVITLLFRNPKNQELVPMSFREKLLSMDLLGLFLFVPSVVCLLLALQWGGTTYAWGNARIIILLILAAALFSSFVFVQRYKRTNVTLPIRVLKQRSVIVSIAYAFFMGGSIFLVEYYVRVPLSFLLTGMKSLNKAFSQLPLWFQSIKNASPAHSGIMLLPILIALVLTGVTTGFIVTALGYYAPFMIAGSVCISIAAGLMTTFKAATGQGSWIGYQVLFGIGVGMGFQQSFLAVQTVLPQKDIPIGTTAVIFANNLGGAVFVSVANNLFTNELSKSLRQRLPALDPAAILGAGATGWRSKVSDAILSEVLTAYNTAITRTFFCPMALGCAAVVAAVFVEWKSVKGKGAQEEKGGSPSVGSAEGEKIGD</sequence>
<comment type="caution">
    <text evidence="9">The sequence shown here is derived from an EMBL/GenBank/DDBJ whole genome shotgun (WGS) entry which is preliminary data.</text>
</comment>
<evidence type="ECO:0000256" key="6">
    <source>
        <dbReference type="SAM" id="MobiDB-lite"/>
    </source>
</evidence>
<dbReference type="GO" id="GO:0022857">
    <property type="term" value="F:transmembrane transporter activity"/>
    <property type="evidence" value="ECO:0007669"/>
    <property type="project" value="InterPro"/>
</dbReference>
<dbReference type="EMBL" id="MTYH01000035">
    <property type="protein sequence ID" value="PNP44397.1"/>
    <property type="molecule type" value="Genomic_DNA"/>
</dbReference>
<dbReference type="GO" id="GO:0005886">
    <property type="term" value="C:plasma membrane"/>
    <property type="evidence" value="ECO:0007669"/>
    <property type="project" value="TreeGrafter"/>
</dbReference>
<evidence type="ECO:0000256" key="1">
    <source>
        <dbReference type="ARBA" id="ARBA00004141"/>
    </source>
</evidence>
<evidence type="ECO:0000256" key="7">
    <source>
        <dbReference type="SAM" id="Phobius"/>
    </source>
</evidence>
<feature type="transmembrane region" description="Helical" evidence="7">
    <location>
        <begin position="211"/>
        <end position="230"/>
    </location>
</feature>
<protein>
    <recommendedName>
        <fullName evidence="8">Major facilitator superfamily (MFS) profile domain-containing protein</fullName>
    </recommendedName>
</protein>
<evidence type="ECO:0000256" key="4">
    <source>
        <dbReference type="ARBA" id="ARBA00022989"/>
    </source>
</evidence>
<evidence type="ECO:0000259" key="8">
    <source>
        <dbReference type="PROSITE" id="PS50850"/>
    </source>
</evidence>
<dbReference type="SUPFAM" id="SSF103473">
    <property type="entry name" value="MFS general substrate transporter"/>
    <property type="match status" value="1"/>
</dbReference>
<organism evidence="9 10">
    <name type="scientific">Trichoderma gamsii</name>
    <dbReference type="NCBI Taxonomy" id="398673"/>
    <lineage>
        <taxon>Eukaryota</taxon>
        <taxon>Fungi</taxon>
        <taxon>Dikarya</taxon>
        <taxon>Ascomycota</taxon>
        <taxon>Pezizomycotina</taxon>
        <taxon>Sordariomycetes</taxon>
        <taxon>Hypocreomycetidae</taxon>
        <taxon>Hypocreales</taxon>
        <taxon>Hypocreaceae</taxon>
        <taxon>Trichoderma</taxon>
    </lineage>
</organism>
<reference evidence="9 10" key="1">
    <citation type="submission" date="2017-02" db="EMBL/GenBank/DDBJ databases">
        <title>Genomes of Trichoderma spp. with biocontrol activity.</title>
        <authorList>
            <person name="Gardiner D."/>
            <person name="Kazan K."/>
            <person name="Vos C."/>
            <person name="Harvey P."/>
        </authorList>
    </citation>
    <scope>NUCLEOTIDE SEQUENCE [LARGE SCALE GENOMIC DNA]</scope>
    <source>
        <strain evidence="9 10">A5MH</strain>
    </source>
</reference>
<feature type="transmembrane region" description="Helical" evidence="7">
    <location>
        <begin position="282"/>
        <end position="299"/>
    </location>
</feature>
<keyword evidence="5 7" id="KW-0472">Membrane</keyword>
<dbReference type="InterPro" id="IPR020846">
    <property type="entry name" value="MFS_dom"/>
</dbReference>
<feature type="domain" description="Major facilitator superfamily (MFS) profile" evidence="8">
    <location>
        <begin position="56"/>
        <end position="565"/>
    </location>
</feature>
<comment type="subcellular location">
    <subcellularLocation>
        <location evidence="1">Membrane</location>
        <topology evidence="1">Multi-pass membrane protein</topology>
    </subcellularLocation>
</comment>
<dbReference type="AlphaFoldDB" id="A0A2K0TFV0"/>
<dbReference type="Proteomes" id="UP000236546">
    <property type="component" value="Unassembled WGS sequence"/>
</dbReference>
<feature type="compositionally biased region" description="Basic and acidic residues" evidence="6">
    <location>
        <begin position="1"/>
        <end position="21"/>
    </location>
</feature>
<feature type="transmembrane region" description="Helical" evidence="7">
    <location>
        <begin position="146"/>
        <end position="170"/>
    </location>
</feature>
<evidence type="ECO:0000256" key="3">
    <source>
        <dbReference type="ARBA" id="ARBA00022692"/>
    </source>
</evidence>
<dbReference type="FunFam" id="1.20.1720.10:FF:000012">
    <property type="entry name" value="MFS toxin efflux pump (AflT)"/>
    <property type="match status" value="1"/>
</dbReference>
<evidence type="ECO:0000256" key="2">
    <source>
        <dbReference type="ARBA" id="ARBA00022448"/>
    </source>
</evidence>
<evidence type="ECO:0000313" key="9">
    <source>
        <dbReference type="EMBL" id="PNP44397.1"/>
    </source>
</evidence>
<feature type="transmembrane region" description="Helical" evidence="7">
    <location>
        <begin position="319"/>
        <end position="340"/>
    </location>
</feature>
<evidence type="ECO:0000313" key="10">
    <source>
        <dbReference type="Proteomes" id="UP000236546"/>
    </source>
</evidence>
<feature type="transmembrane region" description="Helical" evidence="7">
    <location>
        <begin position="539"/>
        <end position="560"/>
    </location>
</feature>
<feature type="transmembrane region" description="Helical" evidence="7">
    <location>
        <begin position="55"/>
        <end position="79"/>
    </location>
</feature>
<dbReference type="InterPro" id="IPR011701">
    <property type="entry name" value="MFS"/>
</dbReference>
<feature type="transmembrane region" description="Helical" evidence="7">
    <location>
        <begin position="403"/>
        <end position="422"/>
    </location>
</feature>
<dbReference type="CDD" id="cd17502">
    <property type="entry name" value="MFS_Azr1_MDR_like"/>
    <property type="match status" value="1"/>
</dbReference>